<dbReference type="AlphaFoldDB" id="A0A4V1RHU7"/>
<feature type="domain" description="Transposase IS701-like DDE" evidence="1">
    <location>
        <begin position="16"/>
        <end position="273"/>
    </location>
</feature>
<name>A0A4V1RHU7_9HYPH</name>
<comment type="caution">
    <text evidence="2">The sequence shown here is derived from an EMBL/GenBank/DDBJ whole genome shotgun (WGS) entry which is preliminary data.</text>
</comment>
<dbReference type="Gene3D" id="3.90.350.10">
    <property type="entry name" value="Transposase Inhibitor Protein From Tn5, Chain A, domain 1"/>
    <property type="match status" value="1"/>
</dbReference>
<dbReference type="InterPro" id="IPR012337">
    <property type="entry name" value="RNaseH-like_sf"/>
</dbReference>
<dbReference type="InterPro" id="IPR038721">
    <property type="entry name" value="IS701-like_DDE_dom"/>
</dbReference>
<evidence type="ECO:0000259" key="1">
    <source>
        <dbReference type="Pfam" id="PF13546"/>
    </source>
</evidence>
<sequence>MPDLPARFAALIITFAPLFVQRSWLHARVLLIGALLAPGRRTVASVLRITGHARDRHFTNYHRVLSRAPWSARGGARILLGHLVRAFAPRGPVVVGLDDTIERRWGPKIAARGIYRDPVRSSHSHFVKTSGLRWISLMLLAPIPWAGRVWALPFLTSLVPSERYNAAKGRRHKTLLDYGRQIALQAHRWLPGRDLVLVADSSFSSLVFLQALRHHGLTVITRLRLDAALYDPAPPRAPGTMGRPRKAGRRLATLAKIAADPATTWQSIQVETWYGGGARDLLTASATAVWRHNGLPVVPIRWVLIRDPAKPDAPAQALLCTDLDRTPQQIVIWFVRRWCVETTFEEVRTHLGVETQRQWSDRAIARTTPCLLALFSIVTLLARRLPKRQRRSVTAAAWYPKARPTFSDALAAVRRAIWREQHFRTSPQQTDRRKVPFRMPQAWAYALCNAA</sequence>
<proteinExistence type="predicted"/>
<gene>
    <name evidence="2" type="ORF">D3272_26940</name>
</gene>
<accession>A0A4V1RHU7</accession>
<evidence type="ECO:0000313" key="2">
    <source>
        <dbReference type="EMBL" id="RYB01287.1"/>
    </source>
</evidence>
<evidence type="ECO:0000313" key="3">
    <source>
        <dbReference type="Proteomes" id="UP000289411"/>
    </source>
</evidence>
<dbReference type="SUPFAM" id="SSF53098">
    <property type="entry name" value="Ribonuclease H-like"/>
    <property type="match status" value="1"/>
</dbReference>
<dbReference type="EMBL" id="QYBC01000062">
    <property type="protein sequence ID" value="RYB01287.1"/>
    <property type="molecule type" value="Genomic_DNA"/>
</dbReference>
<dbReference type="OrthoDB" id="53473at2"/>
<keyword evidence="3" id="KW-1185">Reference proteome</keyword>
<dbReference type="Pfam" id="PF13546">
    <property type="entry name" value="DDE_5"/>
    <property type="match status" value="1"/>
</dbReference>
<reference evidence="2 3" key="2">
    <citation type="submission" date="2019-02" db="EMBL/GenBank/DDBJ databases">
        <title>'Lichenibacterium ramalinii' gen. nov. sp. nov., 'Lichenibacterium minor' gen. nov. sp. nov.</title>
        <authorList>
            <person name="Pankratov T."/>
        </authorList>
    </citation>
    <scope>NUCLEOTIDE SEQUENCE [LARGE SCALE GENOMIC DNA]</scope>
    <source>
        <strain evidence="2 3">RmlP001</strain>
    </source>
</reference>
<protein>
    <submittedName>
        <fullName evidence="2">Transposase</fullName>
    </submittedName>
</protein>
<reference evidence="2 3" key="1">
    <citation type="submission" date="2018-09" db="EMBL/GenBank/DDBJ databases">
        <authorList>
            <person name="Grouzdev D.S."/>
            <person name="Krutkina M.S."/>
        </authorList>
    </citation>
    <scope>NUCLEOTIDE SEQUENCE [LARGE SCALE GENOMIC DNA]</scope>
    <source>
        <strain evidence="2 3">RmlP001</strain>
    </source>
</reference>
<dbReference type="Proteomes" id="UP000289411">
    <property type="component" value="Unassembled WGS sequence"/>
</dbReference>
<organism evidence="2 3">
    <name type="scientific">Lichenibacterium ramalinae</name>
    <dbReference type="NCBI Taxonomy" id="2316527"/>
    <lineage>
        <taxon>Bacteria</taxon>
        <taxon>Pseudomonadati</taxon>
        <taxon>Pseudomonadota</taxon>
        <taxon>Alphaproteobacteria</taxon>
        <taxon>Hyphomicrobiales</taxon>
        <taxon>Lichenihabitantaceae</taxon>
        <taxon>Lichenibacterium</taxon>
    </lineage>
</organism>